<proteinExistence type="predicted"/>
<accession>A0A9P9FKT0</accession>
<evidence type="ECO:0000313" key="1">
    <source>
        <dbReference type="EMBL" id="KAH7162875.1"/>
    </source>
</evidence>
<keyword evidence="2" id="KW-1185">Reference proteome</keyword>
<protein>
    <submittedName>
        <fullName evidence="1">Uncharacterized protein</fullName>
    </submittedName>
</protein>
<sequence length="279" mass="30730">MPTANATRGQTARKIISRKCCQQSDRSTRLTLANLGPSHCSRPLEVVGKLGHHHHMPRCVCIQLRKLVRRSYLPCILHFAFRLCRQISSIFGLGNLASIGCRNPTYTHPRYQMSGTVKIGCPARPCASINQNSHHPSTPSRLHLRTDTVSLAMDRHNHIHHRVSTSFPQPGGRSLVSNRLPAITSASQGWIVPHPPLITSTARQPLHLLSRSVSPELGSGHREPVTSTTLHFPPRFACRPPCHPGFGFGRIVSPPSFALNKAQQRSSALSVSSASRFVM</sequence>
<dbReference type="AlphaFoldDB" id="A0A9P9FKT0"/>
<comment type="caution">
    <text evidence="1">The sequence shown here is derived from an EMBL/GenBank/DDBJ whole genome shotgun (WGS) entry which is preliminary data.</text>
</comment>
<gene>
    <name evidence="1" type="ORF">B0J13DRAFT_22630</name>
</gene>
<dbReference type="EMBL" id="JAGMUU010000001">
    <property type="protein sequence ID" value="KAH7162875.1"/>
    <property type="molecule type" value="Genomic_DNA"/>
</dbReference>
<name>A0A9P9FKT0_9HYPO</name>
<evidence type="ECO:0000313" key="2">
    <source>
        <dbReference type="Proteomes" id="UP000717696"/>
    </source>
</evidence>
<organism evidence="1 2">
    <name type="scientific">Dactylonectria estremocensis</name>
    <dbReference type="NCBI Taxonomy" id="1079267"/>
    <lineage>
        <taxon>Eukaryota</taxon>
        <taxon>Fungi</taxon>
        <taxon>Dikarya</taxon>
        <taxon>Ascomycota</taxon>
        <taxon>Pezizomycotina</taxon>
        <taxon>Sordariomycetes</taxon>
        <taxon>Hypocreomycetidae</taxon>
        <taxon>Hypocreales</taxon>
        <taxon>Nectriaceae</taxon>
        <taxon>Dactylonectria</taxon>
    </lineage>
</organism>
<dbReference type="Proteomes" id="UP000717696">
    <property type="component" value="Unassembled WGS sequence"/>
</dbReference>
<reference evidence="1" key="1">
    <citation type="journal article" date="2021" name="Nat. Commun.">
        <title>Genetic determinants of endophytism in the Arabidopsis root mycobiome.</title>
        <authorList>
            <person name="Mesny F."/>
            <person name="Miyauchi S."/>
            <person name="Thiergart T."/>
            <person name="Pickel B."/>
            <person name="Atanasova L."/>
            <person name="Karlsson M."/>
            <person name="Huettel B."/>
            <person name="Barry K.W."/>
            <person name="Haridas S."/>
            <person name="Chen C."/>
            <person name="Bauer D."/>
            <person name="Andreopoulos W."/>
            <person name="Pangilinan J."/>
            <person name="LaButti K."/>
            <person name="Riley R."/>
            <person name="Lipzen A."/>
            <person name="Clum A."/>
            <person name="Drula E."/>
            <person name="Henrissat B."/>
            <person name="Kohler A."/>
            <person name="Grigoriev I.V."/>
            <person name="Martin F.M."/>
            <person name="Hacquard S."/>
        </authorList>
    </citation>
    <scope>NUCLEOTIDE SEQUENCE</scope>
    <source>
        <strain evidence="1">MPI-CAGE-AT-0021</strain>
    </source>
</reference>